<evidence type="ECO:0000256" key="1">
    <source>
        <dbReference type="SAM" id="MobiDB-lite"/>
    </source>
</evidence>
<protein>
    <submittedName>
        <fullName evidence="2">Uncharacterized protein</fullName>
    </submittedName>
</protein>
<dbReference type="Proteomes" id="UP001165082">
    <property type="component" value="Unassembled WGS sequence"/>
</dbReference>
<reference evidence="2" key="1">
    <citation type="submission" date="2022-07" db="EMBL/GenBank/DDBJ databases">
        <title>Genome analysis of Parmales, a sister group of diatoms, reveals the evolutionary specialization of diatoms from phago-mixotrophs to photoautotrophs.</title>
        <authorList>
            <person name="Ban H."/>
            <person name="Sato S."/>
            <person name="Yoshikawa S."/>
            <person name="Kazumasa Y."/>
            <person name="Nakamura Y."/>
            <person name="Ichinomiya M."/>
            <person name="Saitoh K."/>
            <person name="Sato N."/>
            <person name="Blanc-Mathieu R."/>
            <person name="Endo H."/>
            <person name="Kuwata A."/>
            <person name="Ogata H."/>
        </authorList>
    </citation>
    <scope>NUCLEOTIDE SEQUENCE</scope>
</reference>
<sequence length="146" mass="16414">LEVIGSNRCARWHQDWYAGRMIVTYCGPSTWMVDDKDINFEMFEAGLNEEEEMVPEVTNPIIVPEFERIKRPGANSVMLIKGNLWPGIEDTVNGMGVVHKAPDDVGKDSNGDIEKRLVLKVDLSSDPPPKLPTLEELEAEFNATQE</sequence>
<dbReference type="AlphaFoldDB" id="A0A9W7L501"/>
<gene>
    <name evidence="2" type="ORF">TrRE_jg451</name>
</gene>
<comment type="caution">
    <text evidence="2">The sequence shown here is derived from an EMBL/GenBank/DDBJ whole genome shotgun (WGS) entry which is preliminary data.</text>
</comment>
<dbReference type="InterPro" id="IPR014955">
    <property type="entry name" value="DUF1826"/>
</dbReference>
<feature type="region of interest" description="Disordered" evidence="1">
    <location>
        <begin position="124"/>
        <end position="146"/>
    </location>
</feature>
<proteinExistence type="predicted"/>
<evidence type="ECO:0000313" key="2">
    <source>
        <dbReference type="EMBL" id="GMI29537.1"/>
    </source>
</evidence>
<accession>A0A9W7L501</accession>
<keyword evidence="3" id="KW-1185">Reference proteome</keyword>
<name>A0A9W7L501_9STRA</name>
<evidence type="ECO:0000313" key="3">
    <source>
        <dbReference type="Proteomes" id="UP001165082"/>
    </source>
</evidence>
<feature type="non-terminal residue" evidence="2">
    <location>
        <position position="1"/>
    </location>
</feature>
<dbReference type="OrthoDB" id="539419at2759"/>
<organism evidence="2 3">
    <name type="scientific">Triparma retinervis</name>
    <dbReference type="NCBI Taxonomy" id="2557542"/>
    <lineage>
        <taxon>Eukaryota</taxon>
        <taxon>Sar</taxon>
        <taxon>Stramenopiles</taxon>
        <taxon>Ochrophyta</taxon>
        <taxon>Bolidophyceae</taxon>
        <taxon>Parmales</taxon>
        <taxon>Triparmaceae</taxon>
        <taxon>Triparma</taxon>
    </lineage>
</organism>
<dbReference type="EMBL" id="BRXZ01007537">
    <property type="protein sequence ID" value="GMI29537.1"/>
    <property type="molecule type" value="Genomic_DNA"/>
</dbReference>
<dbReference type="Pfam" id="PF08856">
    <property type="entry name" value="DUF1826"/>
    <property type="match status" value="1"/>
</dbReference>